<reference evidence="2 3" key="1">
    <citation type="journal article" date="2011" name="BMC Genomics">
        <title>Genomic insights into an obligate epibiotic bacterial predator: Micavibrio aeruginosavorus ARL-13.</title>
        <authorList>
            <person name="Wang Z."/>
            <person name="Kadouri D."/>
            <person name="Wu M."/>
        </authorList>
    </citation>
    <scope>NUCLEOTIDE SEQUENCE [LARGE SCALE GENOMIC DNA]</scope>
    <source>
        <strain evidence="2 3">ARL-13</strain>
    </source>
</reference>
<dbReference type="InterPro" id="IPR001387">
    <property type="entry name" value="Cro/C1-type_HTH"/>
</dbReference>
<sequence length="212" mass="24359">MAITADQIRAARALKNWSQADLAERVDMATPSIGNIESGKHNPTPQTQAAIIEAFEDAGIEFIDGGVRVKKHTVEILTGKEGFLEFYDDVYAEIKKSKEKTVCVSNVDERKFVEWQGDQLGEHSERMLKLGVRYQILIEHGDTFFPASNYADYRWMPKNTFYTVPFYIYGDKLGMMVFGDEPRIYVLNEPEIAASYRKQFEEIWKKSEVPQK</sequence>
<accession>G2KQK7</accession>
<organism evidence="2 3">
    <name type="scientific">Micavibrio aeruginosavorus (strain ARL-13)</name>
    <dbReference type="NCBI Taxonomy" id="856793"/>
    <lineage>
        <taxon>Bacteria</taxon>
        <taxon>Pseudomonadati</taxon>
        <taxon>Bdellovibrionota</taxon>
        <taxon>Bdellovibrionia</taxon>
        <taxon>Bdellovibrionales</taxon>
        <taxon>Pseudobdellovibrionaceae</taxon>
        <taxon>Micavibrio</taxon>
    </lineage>
</organism>
<name>G2KQK7_MICAA</name>
<evidence type="ECO:0000259" key="1">
    <source>
        <dbReference type="PROSITE" id="PS50943"/>
    </source>
</evidence>
<dbReference type="SUPFAM" id="SSF47413">
    <property type="entry name" value="lambda repressor-like DNA-binding domains"/>
    <property type="match status" value="1"/>
</dbReference>
<gene>
    <name evidence="2" type="ordered locus">MICA_1620</name>
</gene>
<feature type="domain" description="HTH cro/C1-type" evidence="1">
    <location>
        <begin position="8"/>
        <end position="56"/>
    </location>
</feature>
<dbReference type="PROSITE" id="PS50943">
    <property type="entry name" value="HTH_CROC1"/>
    <property type="match status" value="1"/>
</dbReference>
<dbReference type="KEGG" id="mai:MICA_1620"/>
<dbReference type="GO" id="GO:0003677">
    <property type="term" value="F:DNA binding"/>
    <property type="evidence" value="ECO:0007669"/>
    <property type="project" value="InterPro"/>
</dbReference>
<dbReference type="EMBL" id="CP002382">
    <property type="protein sequence ID" value="AEP09935.1"/>
    <property type="molecule type" value="Genomic_DNA"/>
</dbReference>
<dbReference type="RefSeq" id="WP_014103158.1">
    <property type="nucleotide sequence ID" value="NC_016026.1"/>
</dbReference>
<dbReference type="CDD" id="cd00093">
    <property type="entry name" value="HTH_XRE"/>
    <property type="match status" value="1"/>
</dbReference>
<dbReference type="SMART" id="SM00530">
    <property type="entry name" value="HTH_XRE"/>
    <property type="match status" value="1"/>
</dbReference>
<dbReference type="HOGENOM" id="CLU_1303710_0_0_5"/>
<dbReference type="eggNOG" id="COG1476">
    <property type="taxonomic scope" value="Bacteria"/>
</dbReference>
<proteinExistence type="predicted"/>
<dbReference type="InterPro" id="IPR010982">
    <property type="entry name" value="Lambda_DNA-bd_dom_sf"/>
</dbReference>
<dbReference type="Gene3D" id="1.10.260.40">
    <property type="entry name" value="lambda repressor-like DNA-binding domains"/>
    <property type="match status" value="1"/>
</dbReference>
<dbReference type="AlphaFoldDB" id="G2KQK7"/>
<dbReference type="Pfam" id="PF01381">
    <property type="entry name" value="HTH_3"/>
    <property type="match status" value="1"/>
</dbReference>
<dbReference type="OrthoDB" id="3782725at2"/>
<protein>
    <submittedName>
        <fullName evidence="2">Helix-turn-helix family protein</fullName>
    </submittedName>
</protein>
<keyword evidence="3" id="KW-1185">Reference proteome</keyword>
<dbReference type="Proteomes" id="UP000009286">
    <property type="component" value="Chromosome"/>
</dbReference>
<evidence type="ECO:0000313" key="3">
    <source>
        <dbReference type="Proteomes" id="UP000009286"/>
    </source>
</evidence>
<evidence type="ECO:0000313" key="2">
    <source>
        <dbReference type="EMBL" id="AEP09935.1"/>
    </source>
</evidence>